<organism evidence="2 3">
    <name type="scientific">Pseudoduganella rivuli</name>
    <dbReference type="NCBI Taxonomy" id="2666085"/>
    <lineage>
        <taxon>Bacteria</taxon>
        <taxon>Pseudomonadati</taxon>
        <taxon>Pseudomonadota</taxon>
        <taxon>Betaproteobacteria</taxon>
        <taxon>Burkholderiales</taxon>
        <taxon>Oxalobacteraceae</taxon>
        <taxon>Telluria group</taxon>
        <taxon>Pseudoduganella</taxon>
    </lineage>
</organism>
<evidence type="ECO:0000256" key="1">
    <source>
        <dbReference type="SAM" id="SignalP"/>
    </source>
</evidence>
<evidence type="ECO:0000313" key="3">
    <source>
        <dbReference type="Proteomes" id="UP000446768"/>
    </source>
</evidence>
<comment type="caution">
    <text evidence="2">The sequence shown here is derived from an EMBL/GenBank/DDBJ whole genome shotgun (WGS) entry which is preliminary data.</text>
</comment>
<feature type="signal peptide" evidence="1">
    <location>
        <begin position="1"/>
        <end position="20"/>
    </location>
</feature>
<accession>A0A7X2IT01</accession>
<keyword evidence="3" id="KW-1185">Reference proteome</keyword>
<dbReference type="CDD" id="cd14788">
    <property type="entry name" value="GumN"/>
    <property type="match status" value="1"/>
</dbReference>
<dbReference type="Proteomes" id="UP000446768">
    <property type="component" value="Unassembled WGS sequence"/>
</dbReference>
<dbReference type="AlphaFoldDB" id="A0A7X2IT01"/>
<dbReference type="InterPro" id="IPR002816">
    <property type="entry name" value="TraB/PrgY/GumN_fam"/>
</dbReference>
<dbReference type="EMBL" id="WKJJ01000020">
    <property type="protein sequence ID" value="MRV75469.1"/>
    <property type="molecule type" value="Genomic_DNA"/>
</dbReference>
<feature type="chain" id="PRO_5030943458" evidence="1">
    <location>
        <begin position="21"/>
        <end position="337"/>
    </location>
</feature>
<name>A0A7X2IT01_9BURK</name>
<gene>
    <name evidence="2" type="ORF">GJ700_27490</name>
</gene>
<dbReference type="RefSeq" id="WP_154380031.1">
    <property type="nucleotide sequence ID" value="NZ_WKJJ01000020.1"/>
</dbReference>
<protein>
    <submittedName>
        <fullName evidence="2">TraB/GumN family protein</fullName>
    </submittedName>
</protein>
<evidence type="ECO:0000313" key="2">
    <source>
        <dbReference type="EMBL" id="MRV75469.1"/>
    </source>
</evidence>
<sequence length="337" mass="36975">MLKRLLPALCLCAAMAPAWSQSDPAPAPAQPEPDVAELQTVQVTGQRPGPGLWKVSQGDHVLWIFGTYGPLPQKMEWRSQQVESILAQSQEYLGLPGFSIGVGFFRGLTLLPFLPGLEKNPDGAHLKDVLPADTYAHWLALKEKYIGADDDIERKRPFFAADVLFRKGLAHAGLSKGNDVEKTIDKIAKQHKVKFTSTVLSMEIDDPVKTVRNFKKSPMEDAACFAKTVERLESDIDAARARAAAWAIGDMDVIRKVNFGDREQACKDAILGAGGMRDQAALKDVEQRQRTHWLGAVDKALAANTTTFALLSMRELMNPKGLLADLQAKGYTVQAPE</sequence>
<proteinExistence type="predicted"/>
<keyword evidence="1" id="KW-0732">Signal</keyword>
<dbReference type="Pfam" id="PF01963">
    <property type="entry name" value="TraB_PrgY_gumN"/>
    <property type="match status" value="1"/>
</dbReference>
<reference evidence="2 3" key="1">
    <citation type="submission" date="2019-11" db="EMBL/GenBank/DDBJ databases">
        <title>Novel species isolated from a subtropical stream in China.</title>
        <authorList>
            <person name="Lu H."/>
        </authorList>
    </citation>
    <scope>NUCLEOTIDE SEQUENCE [LARGE SCALE GENOMIC DNA]</scope>
    <source>
        <strain evidence="2 3">FT92W</strain>
    </source>
</reference>